<keyword evidence="1" id="KW-0472">Membrane</keyword>
<evidence type="ECO:0000256" key="1">
    <source>
        <dbReference type="SAM" id="Phobius"/>
    </source>
</evidence>
<keyword evidence="1" id="KW-1133">Transmembrane helix</keyword>
<dbReference type="AlphaFoldDB" id="A0A1N7S8M6"/>
<dbReference type="STRING" id="1247936.BN2475_450043"/>
<dbReference type="EMBL" id="CYGX02000045">
    <property type="protein sequence ID" value="SIT43769.1"/>
    <property type="molecule type" value="Genomic_DNA"/>
</dbReference>
<feature type="transmembrane region" description="Helical" evidence="1">
    <location>
        <begin position="49"/>
        <end position="67"/>
    </location>
</feature>
<dbReference type="SMART" id="SM00327">
    <property type="entry name" value="VWA"/>
    <property type="match status" value="1"/>
</dbReference>
<keyword evidence="4" id="KW-1185">Reference proteome</keyword>
<dbReference type="PROSITE" id="PS50234">
    <property type="entry name" value="VWFA"/>
    <property type="match status" value="1"/>
</dbReference>
<dbReference type="CDD" id="cd00198">
    <property type="entry name" value="vWFA"/>
    <property type="match status" value="1"/>
</dbReference>
<reference evidence="3 4" key="1">
    <citation type="submission" date="2016-12" db="EMBL/GenBank/DDBJ databases">
        <authorList>
            <person name="Song W.-J."/>
            <person name="Kurnit D.M."/>
        </authorList>
    </citation>
    <scope>NUCLEOTIDE SEQUENCE [LARGE SCALE GENOMIC DNA]</scope>
    <source>
        <strain evidence="3 4">STM7296</strain>
    </source>
</reference>
<evidence type="ECO:0000259" key="2">
    <source>
        <dbReference type="PROSITE" id="PS50234"/>
    </source>
</evidence>
<feature type="domain" description="VWFA" evidence="2">
    <location>
        <begin position="83"/>
        <end position="298"/>
    </location>
</feature>
<dbReference type="InterPro" id="IPR002035">
    <property type="entry name" value="VWF_A"/>
</dbReference>
<name>A0A1N7S8M6_9BURK</name>
<feature type="transmembrane region" description="Helical" evidence="1">
    <location>
        <begin position="306"/>
        <end position="325"/>
    </location>
</feature>
<protein>
    <recommendedName>
        <fullName evidence="2">VWFA domain-containing protein</fullName>
    </recommendedName>
</protein>
<gene>
    <name evidence="3" type="ORF">BN2475_450043</name>
</gene>
<proteinExistence type="predicted"/>
<evidence type="ECO:0000313" key="4">
    <source>
        <dbReference type="Proteomes" id="UP000187012"/>
    </source>
</evidence>
<accession>A0A1N7S8M6</accession>
<evidence type="ECO:0000313" key="3">
    <source>
        <dbReference type="EMBL" id="SIT43769.1"/>
    </source>
</evidence>
<organism evidence="3 4">
    <name type="scientific">Paraburkholderia ribeironis</name>
    <dbReference type="NCBI Taxonomy" id="1247936"/>
    <lineage>
        <taxon>Bacteria</taxon>
        <taxon>Pseudomonadati</taxon>
        <taxon>Pseudomonadota</taxon>
        <taxon>Betaproteobacteria</taxon>
        <taxon>Burkholderiales</taxon>
        <taxon>Burkholderiaceae</taxon>
        <taxon>Paraburkholderia</taxon>
    </lineage>
</organism>
<dbReference type="SUPFAM" id="SSF53300">
    <property type="entry name" value="vWA-like"/>
    <property type="match status" value="1"/>
</dbReference>
<dbReference type="Pfam" id="PF13519">
    <property type="entry name" value="VWA_2"/>
    <property type="match status" value="1"/>
</dbReference>
<dbReference type="Proteomes" id="UP000187012">
    <property type="component" value="Unassembled WGS sequence"/>
</dbReference>
<dbReference type="InterPro" id="IPR036465">
    <property type="entry name" value="vWFA_dom_sf"/>
</dbReference>
<dbReference type="Gene3D" id="3.40.50.410">
    <property type="entry name" value="von Willebrand factor, type A domain"/>
    <property type="match status" value="1"/>
</dbReference>
<sequence>MQVDFASPWMLMWLPLVLLPLLRWRRDTLGFPYVAWLPADRLGPVVSAAWRGVAMLAMLLIVIGLANPQQPAKQVVRVGRGAEFIILLDRSASMDAIVPPAGVRGAGALSEGESKGKAARDVLSRFVARRPHDRFLFMMFGLNPLLAVPFTGDNMAIQAAISGTGIDRGMPDTRIGAGVLAAIDQFDHRAYTGNRVILLVSDGGDHLEAEMRTRIAAGLERTGATLYFVYLRSSANSANLKAIAPSDESSEEVELHRFFLSLKTPYRLYQADNVSETAAAMADIGAQQNFPVSYVERLPARDRSSYCFAAALLCCAFLFGFRFVILRSWL</sequence>
<keyword evidence="1" id="KW-0812">Transmembrane</keyword>